<evidence type="ECO:0008006" key="5">
    <source>
        <dbReference type="Google" id="ProtNLM"/>
    </source>
</evidence>
<feature type="signal peptide" evidence="2">
    <location>
        <begin position="1"/>
        <end position="20"/>
    </location>
</feature>
<feature type="region of interest" description="Disordered" evidence="1">
    <location>
        <begin position="183"/>
        <end position="202"/>
    </location>
</feature>
<name>A0AAN0VJA2_9RHOB</name>
<dbReference type="KEGG" id="ptp:RCA23_c25540"/>
<feature type="chain" id="PRO_5043003412" description="Porin domain-containing protein" evidence="2">
    <location>
        <begin position="21"/>
        <end position="359"/>
    </location>
</feature>
<evidence type="ECO:0000313" key="3">
    <source>
        <dbReference type="EMBL" id="AII88072.1"/>
    </source>
</evidence>
<gene>
    <name evidence="3" type="ORF">RCA23_c25540</name>
</gene>
<dbReference type="Proteomes" id="UP000028680">
    <property type="component" value="Chromosome"/>
</dbReference>
<organism evidence="3 4">
    <name type="scientific">Planktomarina temperata RCA23</name>
    <dbReference type="NCBI Taxonomy" id="666509"/>
    <lineage>
        <taxon>Bacteria</taxon>
        <taxon>Pseudomonadati</taxon>
        <taxon>Pseudomonadota</taxon>
        <taxon>Alphaproteobacteria</taxon>
        <taxon>Rhodobacterales</taxon>
        <taxon>Paracoccaceae</taxon>
        <taxon>Planktomarina</taxon>
    </lineage>
</organism>
<sequence length="359" mass="37411">MKLSLLPAILLTTTASIAQAGGFEAQTLDTGFMYEEGAVLTASTASLNSNLTEANGTKILKDQNFTSFSIKSKVGPLDVGLTTYRSGAIQMSGAASPTLSPNPIPNADANIETLTALLKYDLSESFSVLAGINSDKLGTSVISTPAGRYDISSSSGTGYLAGVTYSRPAIALRVELRLQSESDLSTTTNYTSPTGTTPFPSPLATSLKRPQTMTLNFQSGIAADTLLFGSVHRAKWGATPITVGAATTHGQAAINNSFSDSTKYSIGLGRKFSDKISASLSYTREAGVGATDTSLFTISGGNQSYNLGVKYTLSETTSISAGYSRTEFDDVTITGYGPASPVYTGNSANTFGVKLQVNF</sequence>
<dbReference type="AlphaFoldDB" id="A0AAN0VJA2"/>
<reference evidence="3 4" key="1">
    <citation type="journal article" date="2014" name="ISME J.">
        <title>Adaptation of an abundant Roseobacter RCA organism to pelagic systems revealed by genomic and transcriptomic analyses.</title>
        <authorList>
            <person name="Voget S."/>
            <person name="Wemheuer B."/>
            <person name="Brinkhoff T."/>
            <person name="Vollmers J."/>
            <person name="Dietrich S."/>
            <person name="Giebel H.A."/>
            <person name="Beardsley C."/>
            <person name="Sardemann C."/>
            <person name="Bakenhus I."/>
            <person name="Billerbeck S."/>
            <person name="Daniel R."/>
            <person name="Simon M."/>
        </authorList>
    </citation>
    <scope>NUCLEOTIDE SEQUENCE [LARGE SCALE GENOMIC DNA]</scope>
    <source>
        <strain evidence="3 4">RCA23</strain>
    </source>
</reference>
<keyword evidence="4" id="KW-1185">Reference proteome</keyword>
<dbReference type="RefSeq" id="WP_052377185.1">
    <property type="nucleotide sequence ID" value="NZ_CP003984.1"/>
</dbReference>
<proteinExistence type="predicted"/>
<evidence type="ECO:0000256" key="2">
    <source>
        <dbReference type="SAM" id="SignalP"/>
    </source>
</evidence>
<dbReference type="SUPFAM" id="SSF56935">
    <property type="entry name" value="Porins"/>
    <property type="match status" value="1"/>
</dbReference>
<dbReference type="Gene3D" id="2.40.160.60">
    <property type="entry name" value="Outer membrane protein transport protein (OMPP1/FadL/TodX)"/>
    <property type="match status" value="1"/>
</dbReference>
<dbReference type="EMBL" id="CP003984">
    <property type="protein sequence ID" value="AII88072.1"/>
    <property type="molecule type" value="Genomic_DNA"/>
</dbReference>
<evidence type="ECO:0000313" key="4">
    <source>
        <dbReference type="Proteomes" id="UP000028680"/>
    </source>
</evidence>
<accession>A0AAN0VJA2</accession>
<evidence type="ECO:0000256" key="1">
    <source>
        <dbReference type="SAM" id="MobiDB-lite"/>
    </source>
</evidence>
<feature type="compositionally biased region" description="Low complexity" evidence="1">
    <location>
        <begin position="186"/>
        <end position="198"/>
    </location>
</feature>
<keyword evidence="2" id="KW-0732">Signal</keyword>
<protein>
    <recommendedName>
        <fullName evidence="5">Porin domain-containing protein</fullName>
    </recommendedName>
</protein>